<dbReference type="SUPFAM" id="SSF48295">
    <property type="entry name" value="TrpR-like"/>
    <property type="match status" value="1"/>
</dbReference>
<dbReference type="HOGENOM" id="CLU_068226_0_0_0"/>
<dbReference type="InterPro" id="IPR036515">
    <property type="entry name" value="Transposase_17_sf"/>
</dbReference>
<dbReference type="GO" id="GO:0006270">
    <property type="term" value="P:DNA replication initiation"/>
    <property type="evidence" value="ECO:0007669"/>
    <property type="project" value="InterPro"/>
</dbReference>
<evidence type="ECO:0000259" key="1">
    <source>
        <dbReference type="SMART" id="SM00760"/>
    </source>
</evidence>
<accession>Q0F3V2</accession>
<gene>
    <name evidence="2" type="ORF">SPV1_03443</name>
</gene>
<evidence type="ECO:0000313" key="2">
    <source>
        <dbReference type="EMBL" id="EAU55839.1"/>
    </source>
</evidence>
<dbReference type="SUPFAM" id="SSF143422">
    <property type="entry name" value="Transposase IS200-like"/>
    <property type="match status" value="1"/>
</dbReference>
<sequence length="244" mass="27796">MQNLAFRYTLWINRRYQRIGHLFQGRYKALLVDGDSYLLELVRYIHLNPVRSELVSRPEDYEWSGHRAYIGDDNIPWLTCDSVLAQFGSTIHVARGRYVSFVMDGVSGTHRPEFHQGDDDSRILGEDLFVSRVMTQTEEPAPIRISLDELLISVAQAFGIEDTDLSGPSRKRSFAEARGVAAWLASELGLHPLADLARRLNRDPSALSLLTKKTRERMKNDPEFELKVTRVKLNLSSNNSITHA</sequence>
<dbReference type="Gene3D" id="1.10.1750.10">
    <property type="match status" value="1"/>
</dbReference>
<dbReference type="GO" id="GO:0006275">
    <property type="term" value="P:regulation of DNA replication"/>
    <property type="evidence" value="ECO:0007669"/>
    <property type="project" value="InterPro"/>
</dbReference>
<dbReference type="EMBL" id="AATS01000001">
    <property type="protein sequence ID" value="EAU55839.1"/>
    <property type="molecule type" value="Genomic_DNA"/>
</dbReference>
<dbReference type="AlphaFoldDB" id="Q0F3V2"/>
<dbReference type="Proteomes" id="UP000005297">
    <property type="component" value="Unassembled WGS sequence"/>
</dbReference>
<dbReference type="GO" id="GO:0006313">
    <property type="term" value="P:DNA transposition"/>
    <property type="evidence" value="ECO:0007669"/>
    <property type="project" value="InterPro"/>
</dbReference>
<dbReference type="Pfam" id="PF08299">
    <property type="entry name" value="Bac_DnaA_C"/>
    <property type="match status" value="1"/>
</dbReference>
<proteinExistence type="predicted"/>
<evidence type="ECO:0000313" key="3">
    <source>
        <dbReference type="Proteomes" id="UP000005297"/>
    </source>
</evidence>
<dbReference type="InParanoid" id="Q0F3V2"/>
<dbReference type="eggNOG" id="COG1943">
    <property type="taxonomic scope" value="Bacteria"/>
</dbReference>
<keyword evidence="3" id="KW-1185">Reference proteome</keyword>
<dbReference type="InterPro" id="IPR013159">
    <property type="entry name" value="DnaA_C"/>
</dbReference>
<dbReference type="STRING" id="314344.AL013_12550"/>
<dbReference type="CDD" id="cd06571">
    <property type="entry name" value="Bac_DnaA_C"/>
    <property type="match status" value="1"/>
</dbReference>
<protein>
    <recommendedName>
        <fullName evidence="1">Chromosomal replication initiator DnaA C-terminal domain-containing protein</fullName>
    </recommendedName>
</protein>
<dbReference type="PANTHER" id="PTHR34322">
    <property type="entry name" value="TRANSPOSASE, Y1_TNP DOMAIN-CONTAINING"/>
    <property type="match status" value="1"/>
</dbReference>
<dbReference type="Gene3D" id="3.30.70.1290">
    <property type="entry name" value="Transposase IS200-like"/>
    <property type="match status" value="1"/>
</dbReference>
<feature type="domain" description="Chromosomal replication initiator DnaA C-terminal" evidence="1">
    <location>
        <begin position="146"/>
        <end position="214"/>
    </location>
</feature>
<dbReference type="GO" id="GO:0043565">
    <property type="term" value="F:sequence-specific DNA binding"/>
    <property type="evidence" value="ECO:0007669"/>
    <property type="project" value="InterPro"/>
</dbReference>
<comment type="caution">
    <text evidence="2">The sequence shown here is derived from an EMBL/GenBank/DDBJ whole genome shotgun (WGS) entry which is preliminary data.</text>
</comment>
<organism evidence="2 3">
    <name type="scientific">Mariprofundus ferrooxydans PV-1</name>
    <dbReference type="NCBI Taxonomy" id="314345"/>
    <lineage>
        <taxon>Bacteria</taxon>
        <taxon>Pseudomonadati</taxon>
        <taxon>Pseudomonadota</taxon>
        <taxon>Candidatius Mariprofundia</taxon>
        <taxon>Mariprofundales</taxon>
        <taxon>Mariprofundaceae</taxon>
        <taxon>Mariprofundus</taxon>
    </lineage>
</organism>
<dbReference type="GO" id="GO:0005524">
    <property type="term" value="F:ATP binding"/>
    <property type="evidence" value="ECO:0007669"/>
    <property type="project" value="InterPro"/>
</dbReference>
<name>Q0F3V2_9PROT</name>
<dbReference type="InterPro" id="IPR010921">
    <property type="entry name" value="Trp_repressor/repl_initiator"/>
</dbReference>
<dbReference type="GO" id="GO:0004803">
    <property type="term" value="F:transposase activity"/>
    <property type="evidence" value="ECO:0007669"/>
    <property type="project" value="InterPro"/>
</dbReference>
<dbReference type="PANTHER" id="PTHR34322:SF2">
    <property type="entry name" value="TRANSPOSASE IS200-LIKE DOMAIN-CONTAINING PROTEIN"/>
    <property type="match status" value="1"/>
</dbReference>
<dbReference type="SMART" id="SM00760">
    <property type="entry name" value="Bac_DnaA_C"/>
    <property type="match status" value="1"/>
</dbReference>
<reference evidence="2 3" key="1">
    <citation type="submission" date="2006-09" db="EMBL/GenBank/DDBJ databases">
        <authorList>
            <person name="Emerson D."/>
            <person name="Ferriera S."/>
            <person name="Johnson J."/>
            <person name="Kravitz S."/>
            <person name="Halpern A."/>
            <person name="Remington K."/>
            <person name="Beeson K."/>
            <person name="Tran B."/>
            <person name="Rogers Y.-H."/>
            <person name="Friedman R."/>
            <person name="Venter J.C."/>
        </authorList>
    </citation>
    <scope>NUCLEOTIDE SEQUENCE [LARGE SCALE GENOMIC DNA]</scope>
    <source>
        <strain evidence="2 3">PV-1</strain>
    </source>
</reference>